<proteinExistence type="predicted"/>
<feature type="transmembrane region" description="Helical" evidence="1">
    <location>
        <begin position="15"/>
        <end position="35"/>
    </location>
</feature>
<evidence type="ECO:0000256" key="1">
    <source>
        <dbReference type="SAM" id="Phobius"/>
    </source>
</evidence>
<dbReference type="HOGENOM" id="CLU_2903156_0_0_6"/>
<protein>
    <submittedName>
        <fullName evidence="2">NADH-quinone oxidoreductase subunit 14 (NADH dehydrogenase I chain 14) (NDH-1 subunit 14)</fullName>
    </submittedName>
</protein>
<sequence>MPHRIFNQPLLPDGLALGLVFFAADLGFLGLPLVAGDFFAGAFLGGAFFGVNILVIIGSTVV</sequence>
<dbReference type="Proteomes" id="UP000009100">
    <property type="component" value="Chromosome 1"/>
</dbReference>
<dbReference type="KEGG" id="vsp:VS_2525"/>
<organism evidence="2 3">
    <name type="scientific">Vibrio atlanticus (strain LGP32)</name>
    <name type="common">Vibrio splendidus (strain Mel32)</name>
    <dbReference type="NCBI Taxonomy" id="575788"/>
    <lineage>
        <taxon>Bacteria</taxon>
        <taxon>Pseudomonadati</taxon>
        <taxon>Pseudomonadota</taxon>
        <taxon>Gammaproteobacteria</taxon>
        <taxon>Vibrionales</taxon>
        <taxon>Vibrionaceae</taxon>
        <taxon>Vibrio</taxon>
    </lineage>
</organism>
<keyword evidence="1" id="KW-0472">Membrane</keyword>
<dbReference type="AlphaFoldDB" id="B7VJL8"/>
<gene>
    <name evidence="2" type="ordered locus">VS_2525</name>
</gene>
<dbReference type="EMBL" id="FM954972">
    <property type="protein sequence ID" value="CAV19682.1"/>
    <property type="molecule type" value="Genomic_DNA"/>
</dbReference>
<name>B7VJL8_VIBA3</name>
<reference evidence="2 3" key="1">
    <citation type="submission" date="2009-02" db="EMBL/GenBank/DDBJ databases">
        <title>Vibrio splendidus str. LGP32 complete genome.</title>
        <authorList>
            <person name="Mazel D."/>
            <person name="Le Roux F."/>
        </authorList>
    </citation>
    <scope>NUCLEOTIDE SEQUENCE [LARGE SCALE GENOMIC DNA]</scope>
    <source>
        <strain evidence="2 3">LGP32</strain>
    </source>
</reference>
<feature type="transmembrane region" description="Helical" evidence="1">
    <location>
        <begin position="42"/>
        <end position="61"/>
    </location>
</feature>
<keyword evidence="1" id="KW-1133">Transmembrane helix</keyword>
<accession>B7VJL8</accession>
<evidence type="ECO:0000313" key="3">
    <source>
        <dbReference type="Proteomes" id="UP000009100"/>
    </source>
</evidence>
<keyword evidence="1" id="KW-0812">Transmembrane</keyword>
<evidence type="ECO:0000313" key="2">
    <source>
        <dbReference type="EMBL" id="CAV19682.1"/>
    </source>
</evidence>